<dbReference type="RefSeq" id="WP_092893277.1">
    <property type="nucleotide sequence ID" value="NZ_FOOQ01000004.1"/>
</dbReference>
<sequence>MIQPATAPTDSGFIDGRVPYYRTGDGPQTLLFVPGLSEAFDRHPNWRLAQMLGRTYDGLTDDYTVWTVPRPDGMDPGTTTRDMAGTYATVLDELGGGHVVGYSMGGFVAQHLAADYPELVDRLVVGAAADRLGEGGVSIVEAWRELAENGEWSRLYGSTTRHSYVGWRKSVYAPVARAFGAVSAPPVPSDVVVSCDACLEHDASDVLGDIDVPTLVVGGSEDRLFPESRLRATKEAVPGAKLALLRGAGHAAMDEHRGQFVDVVRRFLRDEPLR</sequence>
<dbReference type="OrthoDB" id="7466at2157"/>
<reference evidence="3" key="1">
    <citation type="submission" date="2016-10" db="EMBL/GenBank/DDBJ databases">
        <authorList>
            <person name="Varghese N."/>
            <person name="Submissions S."/>
        </authorList>
    </citation>
    <scope>NUCLEOTIDE SEQUENCE [LARGE SCALE GENOMIC DNA]</scope>
    <source>
        <strain evidence="3">CGMCC 1.7739</strain>
    </source>
</reference>
<dbReference type="Proteomes" id="UP000198876">
    <property type="component" value="Unassembled WGS sequence"/>
</dbReference>
<feature type="domain" description="AB hydrolase-1" evidence="1">
    <location>
        <begin position="30"/>
        <end position="262"/>
    </location>
</feature>
<name>A0A1I2UM74_9EURY</name>
<dbReference type="InterPro" id="IPR050471">
    <property type="entry name" value="AB_hydrolase"/>
</dbReference>
<dbReference type="EMBL" id="FOOQ01000004">
    <property type="protein sequence ID" value="SFG77409.1"/>
    <property type="molecule type" value="Genomic_DNA"/>
</dbReference>
<dbReference type="STRING" id="553467.SAMN04488063_2896"/>
<keyword evidence="3" id="KW-1185">Reference proteome</keyword>
<dbReference type="Gene3D" id="3.40.50.1820">
    <property type="entry name" value="alpha/beta hydrolase"/>
    <property type="match status" value="1"/>
</dbReference>
<evidence type="ECO:0000313" key="2">
    <source>
        <dbReference type="EMBL" id="SFG77409.1"/>
    </source>
</evidence>
<gene>
    <name evidence="2" type="ORF">SAMN04488063_2896</name>
</gene>
<dbReference type="SUPFAM" id="SSF53474">
    <property type="entry name" value="alpha/beta-Hydrolases"/>
    <property type="match status" value="1"/>
</dbReference>
<dbReference type="Pfam" id="PF12697">
    <property type="entry name" value="Abhydrolase_6"/>
    <property type="match status" value="1"/>
</dbReference>
<organism evidence="2 3">
    <name type="scientific">Halopelagius inordinatus</name>
    <dbReference type="NCBI Taxonomy" id="553467"/>
    <lineage>
        <taxon>Archaea</taxon>
        <taxon>Methanobacteriati</taxon>
        <taxon>Methanobacteriota</taxon>
        <taxon>Stenosarchaea group</taxon>
        <taxon>Halobacteria</taxon>
        <taxon>Halobacteriales</taxon>
        <taxon>Haloferacaceae</taxon>
    </lineage>
</organism>
<dbReference type="AlphaFoldDB" id="A0A1I2UM74"/>
<dbReference type="InterPro" id="IPR000073">
    <property type="entry name" value="AB_hydrolase_1"/>
</dbReference>
<dbReference type="PANTHER" id="PTHR43433:SF5">
    <property type="entry name" value="AB HYDROLASE-1 DOMAIN-CONTAINING PROTEIN"/>
    <property type="match status" value="1"/>
</dbReference>
<accession>A0A1I2UM74</accession>
<dbReference type="PANTHER" id="PTHR43433">
    <property type="entry name" value="HYDROLASE, ALPHA/BETA FOLD FAMILY PROTEIN"/>
    <property type="match status" value="1"/>
</dbReference>
<protein>
    <submittedName>
        <fullName evidence="2">Pimeloyl-ACP methyl ester carboxylesterase</fullName>
    </submittedName>
</protein>
<dbReference type="PRINTS" id="PR00111">
    <property type="entry name" value="ABHYDROLASE"/>
</dbReference>
<dbReference type="InterPro" id="IPR029058">
    <property type="entry name" value="AB_hydrolase_fold"/>
</dbReference>
<evidence type="ECO:0000259" key="1">
    <source>
        <dbReference type="Pfam" id="PF12697"/>
    </source>
</evidence>
<evidence type="ECO:0000313" key="3">
    <source>
        <dbReference type="Proteomes" id="UP000198876"/>
    </source>
</evidence>
<proteinExistence type="predicted"/>